<dbReference type="Gene3D" id="3.40.50.1820">
    <property type="entry name" value="alpha/beta hydrolase"/>
    <property type="match status" value="1"/>
</dbReference>
<dbReference type="SUPFAM" id="SSF53474">
    <property type="entry name" value="alpha/beta-Hydrolases"/>
    <property type="match status" value="1"/>
</dbReference>
<dbReference type="InterPro" id="IPR029058">
    <property type="entry name" value="AB_hydrolase_fold"/>
</dbReference>
<sequence>MDSYHLKFLLCLLLLASACRSGLRLEESDHLAVLGSQSLTGPSPSTTGPYKIKTLTYGHGNDKNRSEYRDAVAFRTPTVDASKLIDLGDEEDSRNDYWGFDPTVFPLNGRVWYPEGSGPFPLVLIVHGNHDPKDFSDPGYDYLGELLASRGYIMASVDMNFVNGGIRQENDARGWLLLKHLQVWDK</sequence>
<gene>
    <name evidence="1" type="ORF">METZ01_LOCUS197798</name>
</gene>
<proteinExistence type="predicted"/>
<dbReference type="EMBL" id="UINC01042380">
    <property type="protein sequence ID" value="SVB44944.1"/>
    <property type="molecule type" value="Genomic_DNA"/>
</dbReference>
<organism evidence="1">
    <name type="scientific">marine metagenome</name>
    <dbReference type="NCBI Taxonomy" id="408172"/>
    <lineage>
        <taxon>unclassified sequences</taxon>
        <taxon>metagenomes</taxon>
        <taxon>ecological metagenomes</taxon>
    </lineage>
</organism>
<dbReference type="PROSITE" id="PS51257">
    <property type="entry name" value="PROKAR_LIPOPROTEIN"/>
    <property type="match status" value="1"/>
</dbReference>
<evidence type="ECO:0008006" key="2">
    <source>
        <dbReference type="Google" id="ProtNLM"/>
    </source>
</evidence>
<dbReference type="AlphaFoldDB" id="A0A382E487"/>
<reference evidence="1" key="1">
    <citation type="submission" date="2018-05" db="EMBL/GenBank/DDBJ databases">
        <authorList>
            <person name="Lanie J.A."/>
            <person name="Ng W.-L."/>
            <person name="Kazmierczak K.M."/>
            <person name="Andrzejewski T.M."/>
            <person name="Davidsen T.M."/>
            <person name="Wayne K.J."/>
            <person name="Tettelin H."/>
            <person name="Glass J.I."/>
            <person name="Rusch D."/>
            <person name="Podicherti R."/>
            <person name="Tsui H.-C.T."/>
            <person name="Winkler M.E."/>
        </authorList>
    </citation>
    <scope>NUCLEOTIDE SEQUENCE</scope>
</reference>
<evidence type="ECO:0000313" key="1">
    <source>
        <dbReference type="EMBL" id="SVB44944.1"/>
    </source>
</evidence>
<name>A0A382E487_9ZZZZ</name>
<accession>A0A382E487</accession>
<feature type="non-terminal residue" evidence="1">
    <location>
        <position position="186"/>
    </location>
</feature>
<protein>
    <recommendedName>
        <fullName evidence="2">Peptidase S9 prolyl oligopeptidase catalytic domain-containing protein</fullName>
    </recommendedName>
</protein>